<evidence type="ECO:0000256" key="3">
    <source>
        <dbReference type="ARBA" id="ARBA00022525"/>
    </source>
</evidence>
<dbReference type="Pfam" id="PF14670">
    <property type="entry name" value="FXa_inhibition"/>
    <property type="match status" value="1"/>
</dbReference>
<dbReference type="PROSITE" id="PS50240">
    <property type="entry name" value="TRYPSIN_DOM"/>
    <property type="match status" value="1"/>
</dbReference>
<dbReference type="GO" id="GO:0004252">
    <property type="term" value="F:serine-type endopeptidase activity"/>
    <property type="evidence" value="ECO:0007669"/>
    <property type="project" value="InterPro"/>
</dbReference>
<dbReference type="Proteomes" id="UP000504632">
    <property type="component" value="Chromosome 9"/>
</dbReference>
<dbReference type="GO" id="GO:0009986">
    <property type="term" value="C:cell surface"/>
    <property type="evidence" value="ECO:0007669"/>
    <property type="project" value="UniProtKB-SubCell"/>
</dbReference>
<dbReference type="SMART" id="SM00020">
    <property type="entry name" value="Tryp_SPc"/>
    <property type="match status" value="1"/>
</dbReference>
<evidence type="ECO:0000256" key="2">
    <source>
        <dbReference type="ARBA" id="ARBA00004613"/>
    </source>
</evidence>
<dbReference type="InterPro" id="IPR000859">
    <property type="entry name" value="CUB_dom"/>
</dbReference>
<dbReference type="InterPro" id="IPR001314">
    <property type="entry name" value="Peptidase_S1A"/>
</dbReference>
<evidence type="ECO:0000256" key="11">
    <source>
        <dbReference type="ARBA" id="ARBA00022875"/>
    </source>
</evidence>
<dbReference type="OrthoDB" id="6261922at2759"/>
<dbReference type="GO" id="GO:0031638">
    <property type="term" value="P:zymogen activation"/>
    <property type="evidence" value="ECO:0007669"/>
    <property type="project" value="TreeGrafter"/>
</dbReference>
<keyword evidence="9" id="KW-0720">Serine protease</keyword>
<keyword evidence="16" id="KW-0732">Signal</keyword>
<keyword evidence="7" id="KW-0677">Repeat</keyword>
<dbReference type="SUPFAM" id="SSF57196">
    <property type="entry name" value="EGF/Laminin"/>
    <property type="match status" value="1"/>
</dbReference>
<name>A0A6J2W301_CHACN</name>
<keyword evidence="13" id="KW-0325">Glycoprotein</keyword>
<dbReference type="GO" id="GO:0005509">
    <property type="term" value="F:calcium ion binding"/>
    <property type="evidence" value="ECO:0007669"/>
    <property type="project" value="InterPro"/>
</dbReference>
<evidence type="ECO:0000256" key="7">
    <source>
        <dbReference type="ARBA" id="ARBA00022737"/>
    </source>
</evidence>
<dbReference type="GeneID" id="115820331"/>
<keyword evidence="6" id="KW-0645">Protease</keyword>
<dbReference type="InterPro" id="IPR000742">
    <property type="entry name" value="EGF"/>
</dbReference>
<keyword evidence="4" id="KW-0399">Innate immunity</keyword>
<proteinExistence type="inferred from homology"/>
<comment type="subcellular location">
    <subcellularLocation>
        <location evidence="1">Cell surface</location>
    </subcellularLocation>
    <subcellularLocation>
        <location evidence="2">Secreted</location>
    </subcellularLocation>
</comment>
<dbReference type="InterPro" id="IPR035976">
    <property type="entry name" value="Sushi/SCR/CCP_sf"/>
</dbReference>
<feature type="chain" id="PRO_5026722612" evidence="16">
    <location>
        <begin position="21"/>
        <end position="511"/>
    </location>
</feature>
<evidence type="ECO:0000256" key="4">
    <source>
        <dbReference type="ARBA" id="ARBA00022588"/>
    </source>
</evidence>
<dbReference type="FunFam" id="2.40.10.10:FF:000002">
    <property type="entry name" value="Transmembrane protease serine"/>
    <property type="match status" value="1"/>
</dbReference>
<evidence type="ECO:0000256" key="15">
    <source>
        <dbReference type="PROSITE-ProRule" id="PRU00059"/>
    </source>
</evidence>
<evidence type="ECO:0000256" key="9">
    <source>
        <dbReference type="ARBA" id="ARBA00022825"/>
    </source>
</evidence>
<evidence type="ECO:0000256" key="1">
    <source>
        <dbReference type="ARBA" id="ARBA00004241"/>
    </source>
</evidence>
<dbReference type="PRINTS" id="PR00722">
    <property type="entry name" value="CHYMOTRYPSIN"/>
</dbReference>
<dbReference type="InterPro" id="IPR018097">
    <property type="entry name" value="EGF_Ca-bd_CS"/>
</dbReference>
<dbReference type="InterPro" id="IPR009003">
    <property type="entry name" value="Peptidase_S1_PA"/>
</dbReference>
<keyword evidence="3" id="KW-0964">Secreted</keyword>
<dbReference type="AlphaFoldDB" id="A0A6J2W301"/>
<accession>A0A6J2W301</accession>
<dbReference type="InterPro" id="IPR043504">
    <property type="entry name" value="Peptidase_S1_PA_chymotrypsin"/>
</dbReference>
<dbReference type="InterPro" id="IPR035914">
    <property type="entry name" value="Sperma_CUB_dom_sf"/>
</dbReference>
<dbReference type="GO" id="GO:0006958">
    <property type="term" value="P:complement activation, classical pathway"/>
    <property type="evidence" value="ECO:0007669"/>
    <property type="project" value="UniProtKB-KW"/>
</dbReference>
<dbReference type="SMART" id="SM00042">
    <property type="entry name" value="CUB"/>
    <property type="match status" value="1"/>
</dbReference>
<dbReference type="FunFam" id="2.60.120.290:FF:000012">
    <property type="entry name" value="mannan-binding lectin serine protease 1 isoform X1"/>
    <property type="match status" value="1"/>
</dbReference>
<evidence type="ECO:0000259" key="17">
    <source>
        <dbReference type="PROSITE" id="PS01180"/>
    </source>
</evidence>
<dbReference type="SMART" id="SM00181">
    <property type="entry name" value="EGF"/>
    <property type="match status" value="1"/>
</dbReference>
<dbReference type="GO" id="GO:0045087">
    <property type="term" value="P:innate immune response"/>
    <property type="evidence" value="ECO:0007669"/>
    <property type="project" value="UniProtKB-KW"/>
</dbReference>
<evidence type="ECO:0000256" key="8">
    <source>
        <dbReference type="ARBA" id="ARBA00022801"/>
    </source>
</evidence>
<dbReference type="GO" id="GO:0072562">
    <property type="term" value="C:blood microparticle"/>
    <property type="evidence" value="ECO:0007669"/>
    <property type="project" value="TreeGrafter"/>
</dbReference>
<keyword evidence="11" id="KW-0180">Complement pathway</keyword>
<organism evidence="19 20">
    <name type="scientific">Chanos chanos</name>
    <name type="common">Milkfish</name>
    <name type="synonym">Mugil chanos</name>
    <dbReference type="NCBI Taxonomy" id="29144"/>
    <lineage>
        <taxon>Eukaryota</taxon>
        <taxon>Metazoa</taxon>
        <taxon>Chordata</taxon>
        <taxon>Craniata</taxon>
        <taxon>Vertebrata</taxon>
        <taxon>Euteleostomi</taxon>
        <taxon>Actinopterygii</taxon>
        <taxon>Neopterygii</taxon>
        <taxon>Teleostei</taxon>
        <taxon>Ostariophysi</taxon>
        <taxon>Gonorynchiformes</taxon>
        <taxon>Chanidae</taxon>
        <taxon>Chanos</taxon>
    </lineage>
</organism>
<dbReference type="CDD" id="cd00041">
    <property type="entry name" value="CUB"/>
    <property type="match status" value="1"/>
</dbReference>
<sequence>MMGWRHIICVLCVCVSVCFCESSLSGKVHSPLYPKAYPSDLFVQWKLEVPKGYRIQLTFIHFDVEPSNNCCNDSVMVLYGQKILGKYCGQDNSANGQDPGKEPILSPGNHLQLVFQTDGSNAGSQQHLGFSAFYQAVDVDECSSPNPEGGSGPLCSQICLNTIGSYFCDCNHGYQLQPDQRTCLSAIDCDEPKLLPNGGFRFLSDSQNHSVIQYHCNEPYYAFPGAQNISYTCAADGKRTVNDHNDIIIPPCLPVCGNPSGIPGSRQRVLGGKNAPAGTFPWQVLLSVTGRGGAIVIGEQWIMTAANNLVSGSGVTPKESVRLYVGHNDVKERINNPPLEIASIHIHPQYQGNNNFDNDIALIKLARPLTFNSEVQPLCLPPEGAKYERSGWVSGFGYTEEMSISNELRYIVLPLVDQTECRNSFERLKQQKIEVMPFTDNMFCAGLTEGGADTCSGDTGSAFVLKDRESDRYWVAGIVSWGIQCGEKGRYGVYTRVSRYVEWINKIMRDN</sequence>
<reference evidence="20" key="1">
    <citation type="submission" date="2025-08" db="UniProtKB">
        <authorList>
            <consortium name="RefSeq"/>
        </authorList>
    </citation>
    <scope>IDENTIFICATION</scope>
</reference>
<dbReference type="PROSITE" id="PS01180">
    <property type="entry name" value="CUB"/>
    <property type="match status" value="1"/>
</dbReference>
<evidence type="ECO:0000256" key="16">
    <source>
        <dbReference type="SAM" id="SignalP"/>
    </source>
</evidence>
<comment type="similarity">
    <text evidence="14">Belongs to the peptidase S1 family. CLIP subfamily.</text>
</comment>
<dbReference type="CTD" id="715"/>
<protein>
    <submittedName>
        <fullName evidence="20">Complement component 1, r subcomponent</fullName>
    </submittedName>
</protein>
<dbReference type="RefSeq" id="XP_030639725.1">
    <property type="nucleotide sequence ID" value="XM_030783865.1"/>
</dbReference>
<evidence type="ECO:0000256" key="12">
    <source>
        <dbReference type="ARBA" id="ARBA00023157"/>
    </source>
</evidence>
<feature type="domain" description="CUB" evidence="17">
    <location>
        <begin position="14"/>
        <end position="137"/>
    </location>
</feature>
<keyword evidence="12" id="KW-1015">Disulfide bond</keyword>
<keyword evidence="10" id="KW-0391">Immunity</keyword>
<keyword evidence="5" id="KW-0768">Sushi</keyword>
<evidence type="ECO:0000313" key="20">
    <source>
        <dbReference type="RefSeq" id="XP_030639725.1"/>
    </source>
</evidence>
<evidence type="ECO:0000256" key="5">
    <source>
        <dbReference type="ARBA" id="ARBA00022659"/>
    </source>
</evidence>
<dbReference type="SUPFAM" id="SSF49854">
    <property type="entry name" value="Spermadhesin, CUB domain"/>
    <property type="match status" value="1"/>
</dbReference>
<dbReference type="PANTHER" id="PTHR24255:SF25">
    <property type="entry name" value="COMPLEMENT C1R SUBCOMPONENT"/>
    <property type="match status" value="1"/>
</dbReference>
<dbReference type="SMART" id="SM00179">
    <property type="entry name" value="EGF_CA"/>
    <property type="match status" value="1"/>
</dbReference>
<dbReference type="Pfam" id="PF00089">
    <property type="entry name" value="Trypsin"/>
    <property type="match status" value="1"/>
</dbReference>
<gene>
    <name evidence="20" type="primary">c1r</name>
</gene>
<evidence type="ECO:0000256" key="13">
    <source>
        <dbReference type="ARBA" id="ARBA00023180"/>
    </source>
</evidence>
<dbReference type="CDD" id="cd00054">
    <property type="entry name" value="EGF_CA"/>
    <property type="match status" value="1"/>
</dbReference>
<dbReference type="Gene3D" id="2.60.120.290">
    <property type="entry name" value="Spermadhesin, CUB domain"/>
    <property type="match status" value="1"/>
</dbReference>
<evidence type="ECO:0000256" key="6">
    <source>
        <dbReference type="ARBA" id="ARBA00022670"/>
    </source>
</evidence>
<dbReference type="FunFam" id="2.10.25.10:FF:000059">
    <property type="entry name" value="Mannan-binding lectin serine protease 1"/>
    <property type="match status" value="1"/>
</dbReference>
<evidence type="ECO:0000259" key="18">
    <source>
        <dbReference type="PROSITE" id="PS50240"/>
    </source>
</evidence>
<dbReference type="PROSITE" id="PS01186">
    <property type="entry name" value="EGF_2"/>
    <property type="match status" value="1"/>
</dbReference>
<dbReference type="Gene3D" id="2.10.70.10">
    <property type="entry name" value="Complement Module, domain 1"/>
    <property type="match status" value="1"/>
</dbReference>
<dbReference type="PROSITE" id="PS01187">
    <property type="entry name" value="EGF_CA"/>
    <property type="match status" value="1"/>
</dbReference>
<dbReference type="Gene3D" id="2.10.25.10">
    <property type="entry name" value="Laminin"/>
    <property type="match status" value="1"/>
</dbReference>
<dbReference type="FunFam" id="2.40.10.10:FF:000068">
    <property type="entry name" value="transmembrane protease serine 2"/>
    <property type="match status" value="1"/>
</dbReference>
<dbReference type="CDD" id="cd00190">
    <property type="entry name" value="Tryp_SPc"/>
    <property type="match status" value="1"/>
</dbReference>
<dbReference type="Pfam" id="PF00431">
    <property type="entry name" value="CUB"/>
    <property type="match status" value="1"/>
</dbReference>
<dbReference type="Gene3D" id="2.40.10.10">
    <property type="entry name" value="Trypsin-like serine proteases"/>
    <property type="match status" value="2"/>
</dbReference>
<dbReference type="PANTHER" id="PTHR24255">
    <property type="entry name" value="COMPLEMENT COMPONENT 1, S SUBCOMPONENT-RELATED"/>
    <property type="match status" value="1"/>
</dbReference>
<dbReference type="InterPro" id="IPR001881">
    <property type="entry name" value="EGF-like_Ca-bd_dom"/>
</dbReference>
<dbReference type="InterPro" id="IPR001254">
    <property type="entry name" value="Trypsin_dom"/>
</dbReference>
<feature type="domain" description="Peptidase S1" evidence="18">
    <location>
        <begin position="269"/>
        <end position="509"/>
    </location>
</feature>
<dbReference type="SUPFAM" id="SSF50494">
    <property type="entry name" value="Trypsin-like serine proteases"/>
    <property type="match status" value="1"/>
</dbReference>
<evidence type="ECO:0000256" key="10">
    <source>
        <dbReference type="ARBA" id="ARBA00022859"/>
    </source>
</evidence>
<dbReference type="InParanoid" id="A0A6J2W301"/>
<comment type="caution">
    <text evidence="15">Lacks conserved residue(s) required for the propagation of feature annotation.</text>
</comment>
<feature type="signal peptide" evidence="16">
    <location>
        <begin position="1"/>
        <end position="20"/>
    </location>
</feature>
<evidence type="ECO:0000313" key="19">
    <source>
        <dbReference type="Proteomes" id="UP000504632"/>
    </source>
</evidence>
<keyword evidence="8" id="KW-0378">Hydrolase</keyword>
<evidence type="ECO:0000256" key="14">
    <source>
        <dbReference type="ARBA" id="ARBA00024195"/>
    </source>
</evidence>
<keyword evidence="19" id="KW-1185">Reference proteome</keyword>
<dbReference type="SUPFAM" id="SSF57535">
    <property type="entry name" value="Complement control module/SCR domain"/>
    <property type="match status" value="1"/>
</dbReference>